<dbReference type="GO" id="GO:0016787">
    <property type="term" value="F:hydrolase activity"/>
    <property type="evidence" value="ECO:0007669"/>
    <property type="project" value="UniProtKB-KW"/>
</dbReference>
<dbReference type="SUPFAM" id="SSF53474">
    <property type="entry name" value="alpha/beta-Hydrolases"/>
    <property type="match status" value="1"/>
</dbReference>
<feature type="transmembrane region" description="Helical" evidence="1">
    <location>
        <begin position="76"/>
        <end position="95"/>
    </location>
</feature>
<feature type="transmembrane region" description="Helical" evidence="1">
    <location>
        <begin position="15"/>
        <end position="32"/>
    </location>
</feature>
<keyword evidence="3" id="KW-1185">Reference proteome</keyword>
<gene>
    <name evidence="2" type="ORF">GCM10009750_27650</name>
</gene>
<dbReference type="InterPro" id="IPR050583">
    <property type="entry name" value="Mycobacterial_A85_antigen"/>
</dbReference>
<dbReference type="Gene3D" id="3.40.50.1820">
    <property type="entry name" value="alpha/beta hydrolase"/>
    <property type="match status" value="1"/>
</dbReference>
<evidence type="ECO:0000313" key="3">
    <source>
        <dbReference type="Proteomes" id="UP001501746"/>
    </source>
</evidence>
<keyword evidence="1" id="KW-1133">Transmembrane helix</keyword>
<accession>A0ABN2MX10</accession>
<evidence type="ECO:0000256" key="1">
    <source>
        <dbReference type="SAM" id="Phobius"/>
    </source>
</evidence>
<dbReference type="EMBL" id="BAAANK010000007">
    <property type="protein sequence ID" value="GAA1840089.1"/>
    <property type="molecule type" value="Genomic_DNA"/>
</dbReference>
<feature type="transmembrane region" description="Helical" evidence="1">
    <location>
        <begin position="39"/>
        <end position="64"/>
    </location>
</feature>
<dbReference type="InterPro" id="IPR000801">
    <property type="entry name" value="Esterase-like"/>
</dbReference>
<name>A0ABN2MX10_9MICO</name>
<protein>
    <submittedName>
        <fullName evidence="2">Alpha/beta hydrolase-fold protein</fullName>
    </submittedName>
</protein>
<keyword evidence="1" id="KW-0472">Membrane</keyword>
<feature type="transmembrane region" description="Helical" evidence="1">
    <location>
        <begin position="104"/>
        <end position="124"/>
    </location>
</feature>
<keyword evidence="1" id="KW-0812">Transmembrane</keyword>
<reference evidence="2 3" key="1">
    <citation type="journal article" date="2019" name="Int. J. Syst. Evol. Microbiol.">
        <title>The Global Catalogue of Microorganisms (GCM) 10K type strain sequencing project: providing services to taxonomists for standard genome sequencing and annotation.</title>
        <authorList>
            <consortium name="The Broad Institute Genomics Platform"/>
            <consortium name="The Broad Institute Genome Sequencing Center for Infectious Disease"/>
            <person name="Wu L."/>
            <person name="Ma J."/>
        </authorList>
    </citation>
    <scope>NUCLEOTIDE SEQUENCE [LARGE SCALE GENOMIC DNA]</scope>
    <source>
        <strain evidence="2 3">JCM 14323</strain>
    </source>
</reference>
<organism evidence="2 3">
    <name type="scientific">Agromyces salentinus</name>
    <dbReference type="NCBI Taxonomy" id="269421"/>
    <lineage>
        <taxon>Bacteria</taxon>
        <taxon>Bacillati</taxon>
        <taxon>Actinomycetota</taxon>
        <taxon>Actinomycetes</taxon>
        <taxon>Micrococcales</taxon>
        <taxon>Microbacteriaceae</taxon>
        <taxon>Agromyces</taxon>
    </lineage>
</organism>
<dbReference type="PANTHER" id="PTHR48098:SF1">
    <property type="entry name" value="DIACYLGLYCEROL ACYLTRANSFERASE_MYCOLYLTRANSFERASE AG85A"/>
    <property type="match status" value="1"/>
</dbReference>
<dbReference type="Pfam" id="PF00756">
    <property type="entry name" value="Esterase"/>
    <property type="match status" value="1"/>
</dbReference>
<dbReference type="Proteomes" id="UP001501746">
    <property type="component" value="Unassembled WGS sequence"/>
</dbReference>
<proteinExistence type="predicted"/>
<dbReference type="InterPro" id="IPR029058">
    <property type="entry name" value="AB_hydrolase_fold"/>
</dbReference>
<keyword evidence="2" id="KW-0378">Hydrolase</keyword>
<evidence type="ECO:0000313" key="2">
    <source>
        <dbReference type="EMBL" id="GAA1840089.1"/>
    </source>
</evidence>
<comment type="caution">
    <text evidence="2">The sequence shown here is derived from an EMBL/GenBank/DDBJ whole genome shotgun (WGS) entry which is preliminary data.</text>
</comment>
<sequence length="441" mass="46501">MPDAVLDLVIVDGPALTTVYVIAAVLFVYLLGREASARWVLTAIVVLLVGAMIGGGVLWFAVYILDLFGGPVVEQVWLWVPGAFAASLLAIWNLWRSRWWRKLIALLSIPVFVLTAVLGINAAYGIDRTVANLLGVSTAQKGDIRDPNIDPPPPDPAEPLYTTWTAPEGMPDTGEVGTPDPPVPNTASGFPARAAEYYLPPAALVENPPRLPLVIMMMGQPGDPDASWIAEVLDKHAADHDGLAPIAIVVDQLSDPTVDPLCLDTDLGKAETYVMQDVVPWAKLHLNVLQGPQFTTVAGYSNGGGCAAYFGAKYPETFGNILAIAPTEYAGVEHAADVLASVFGGDQAAYDAVKPEAIMAAKAPYADSTAIFAVGEADREFAPGTERLADAARAAGMNITYYEVPGGDHGVSGLVGGLEEGFTLLYPRLGLAAPATAEEGR</sequence>
<dbReference type="PANTHER" id="PTHR48098">
    <property type="entry name" value="ENTEROCHELIN ESTERASE-RELATED"/>
    <property type="match status" value="1"/>
</dbReference>
<dbReference type="RefSeq" id="WP_157426947.1">
    <property type="nucleotide sequence ID" value="NZ_BAAANK010000007.1"/>
</dbReference>